<dbReference type="Pfam" id="PF02518">
    <property type="entry name" value="HATPase_c"/>
    <property type="match status" value="1"/>
</dbReference>
<dbReference type="Pfam" id="PF00072">
    <property type="entry name" value="Response_reg"/>
    <property type="match status" value="1"/>
</dbReference>
<evidence type="ECO:0000256" key="7">
    <source>
        <dbReference type="SAM" id="Coils"/>
    </source>
</evidence>
<dbReference type="InterPro" id="IPR036890">
    <property type="entry name" value="HATPase_C_sf"/>
</dbReference>
<dbReference type="Gene3D" id="3.30.565.10">
    <property type="entry name" value="Histidine kinase-like ATPase, C-terminal domain"/>
    <property type="match status" value="1"/>
</dbReference>
<dbReference type="SUPFAM" id="SSF47384">
    <property type="entry name" value="Homodimeric domain of signal transducing histidine kinase"/>
    <property type="match status" value="1"/>
</dbReference>
<evidence type="ECO:0000259" key="11">
    <source>
        <dbReference type="PROSITE" id="PS50113"/>
    </source>
</evidence>
<dbReference type="InterPro" id="IPR013656">
    <property type="entry name" value="PAS_4"/>
</dbReference>
<accession>A0A5J6MIQ2</accession>
<dbReference type="InterPro" id="IPR035965">
    <property type="entry name" value="PAS-like_dom_sf"/>
</dbReference>
<dbReference type="SMART" id="SM00091">
    <property type="entry name" value="PAS"/>
    <property type="match status" value="1"/>
</dbReference>
<evidence type="ECO:0000256" key="4">
    <source>
        <dbReference type="ARBA" id="ARBA00022679"/>
    </source>
</evidence>
<dbReference type="PRINTS" id="PR00344">
    <property type="entry name" value="BCTRLSENSOR"/>
</dbReference>
<dbReference type="SMART" id="SM00388">
    <property type="entry name" value="HisKA"/>
    <property type="match status" value="1"/>
</dbReference>
<dbReference type="SUPFAM" id="SSF55785">
    <property type="entry name" value="PYP-like sensor domain (PAS domain)"/>
    <property type="match status" value="1"/>
</dbReference>
<dbReference type="Gene3D" id="3.30.450.20">
    <property type="entry name" value="PAS domain"/>
    <property type="match status" value="1"/>
</dbReference>
<dbReference type="GO" id="GO:0009927">
    <property type="term" value="F:histidine phosphotransfer kinase activity"/>
    <property type="evidence" value="ECO:0007669"/>
    <property type="project" value="TreeGrafter"/>
</dbReference>
<evidence type="ECO:0000256" key="2">
    <source>
        <dbReference type="ARBA" id="ARBA00012438"/>
    </source>
</evidence>
<dbReference type="InterPro" id="IPR011006">
    <property type="entry name" value="CheY-like_superfamily"/>
</dbReference>
<dbReference type="PANTHER" id="PTHR43047">
    <property type="entry name" value="TWO-COMPONENT HISTIDINE PROTEIN KINASE"/>
    <property type="match status" value="1"/>
</dbReference>
<dbReference type="PANTHER" id="PTHR43047:SF72">
    <property type="entry name" value="OSMOSENSING HISTIDINE PROTEIN KINASE SLN1"/>
    <property type="match status" value="1"/>
</dbReference>
<protein>
    <recommendedName>
        <fullName evidence="2">histidine kinase</fullName>
        <ecNumber evidence="2">2.7.13.3</ecNumber>
    </recommendedName>
</protein>
<feature type="domain" description="PAC" evidence="11">
    <location>
        <begin position="229"/>
        <end position="281"/>
    </location>
</feature>
<dbReference type="InterPro" id="IPR003594">
    <property type="entry name" value="HATPase_dom"/>
</dbReference>
<dbReference type="OrthoDB" id="9801651at2"/>
<dbReference type="CDD" id="cd00130">
    <property type="entry name" value="PAS"/>
    <property type="match status" value="1"/>
</dbReference>
<proteinExistence type="predicted"/>
<dbReference type="KEGG" id="htq:FRZ44_26360"/>
<name>A0A5J6MIQ2_9PROT</name>
<dbReference type="InterPro" id="IPR005467">
    <property type="entry name" value="His_kinase_dom"/>
</dbReference>
<dbReference type="Proteomes" id="UP000326202">
    <property type="component" value="Chromosome"/>
</dbReference>
<dbReference type="PROSITE" id="PS50112">
    <property type="entry name" value="PAS"/>
    <property type="match status" value="1"/>
</dbReference>
<dbReference type="SUPFAM" id="SSF52172">
    <property type="entry name" value="CheY-like"/>
    <property type="match status" value="1"/>
</dbReference>
<evidence type="ECO:0000259" key="8">
    <source>
        <dbReference type="PROSITE" id="PS50109"/>
    </source>
</evidence>
<dbReference type="InterPro" id="IPR001789">
    <property type="entry name" value="Sig_transdc_resp-reg_receiver"/>
</dbReference>
<dbReference type="EC" id="2.7.13.3" evidence="2"/>
<feature type="modified residue" description="4-aspartylphosphate" evidence="6">
    <location>
        <position position="54"/>
    </location>
</feature>
<dbReference type="NCBIfam" id="TIGR00229">
    <property type="entry name" value="sensory_box"/>
    <property type="match status" value="1"/>
</dbReference>
<dbReference type="EMBL" id="CP042906">
    <property type="protein sequence ID" value="QEX17338.1"/>
    <property type="molecule type" value="Genomic_DNA"/>
</dbReference>
<evidence type="ECO:0000259" key="10">
    <source>
        <dbReference type="PROSITE" id="PS50112"/>
    </source>
</evidence>
<organism evidence="12 13">
    <name type="scientific">Hypericibacter terrae</name>
    <dbReference type="NCBI Taxonomy" id="2602015"/>
    <lineage>
        <taxon>Bacteria</taxon>
        <taxon>Pseudomonadati</taxon>
        <taxon>Pseudomonadota</taxon>
        <taxon>Alphaproteobacteria</taxon>
        <taxon>Rhodospirillales</taxon>
        <taxon>Dongiaceae</taxon>
        <taxon>Hypericibacter</taxon>
    </lineage>
</organism>
<dbReference type="CDD" id="cd00082">
    <property type="entry name" value="HisKA"/>
    <property type="match status" value="1"/>
</dbReference>
<evidence type="ECO:0000256" key="3">
    <source>
        <dbReference type="ARBA" id="ARBA00022553"/>
    </source>
</evidence>
<keyword evidence="5" id="KW-0418">Kinase</keyword>
<reference evidence="12 13" key="1">
    <citation type="submission" date="2019-08" db="EMBL/GenBank/DDBJ databases">
        <title>Hyperibacter terrae gen. nov., sp. nov. and Hyperibacter viscosus sp. nov., two new members in the family Rhodospirillaceae isolated from the rhizosphere of Hypericum perforatum.</title>
        <authorList>
            <person name="Noviana Z."/>
        </authorList>
    </citation>
    <scope>NUCLEOTIDE SEQUENCE [LARGE SCALE GENOMIC DNA]</scope>
    <source>
        <strain evidence="12 13">R5913</strain>
    </source>
</reference>
<dbReference type="InterPro" id="IPR000700">
    <property type="entry name" value="PAS-assoc_C"/>
</dbReference>
<evidence type="ECO:0000313" key="13">
    <source>
        <dbReference type="Proteomes" id="UP000326202"/>
    </source>
</evidence>
<dbReference type="PROSITE" id="PS50110">
    <property type="entry name" value="RESPONSE_REGULATORY"/>
    <property type="match status" value="1"/>
</dbReference>
<gene>
    <name evidence="12" type="ORF">FRZ44_26360</name>
</gene>
<dbReference type="GO" id="GO:0000155">
    <property type="term" value="F:phosphorelay sensor kinase activity"/>
    <property type="evidence" value="ECO:0007669"/>
    <property type="project" value="InterPro"/>
</dbReference>
<dbReference type="PROSITE" id="PS50109">
    <property type="entry name" value="HIS_KIN"/>
    <property type="match status" value="1"/>
</dbReference>
<dbReference type="Pfam" id="PF00512">
    <property type="entry name" value="HisKA"/>
    <property type="match status" value="1"/>
</dbReference>
<keyword evidence="3 6" id="KW-0597">Phosphoprotein</keyword>
<dbReference type="Gene3D" id="3.40.50.2300">
    <property type="match status" value="1"/>
</dbReference>
<comment type="catalytic activity">
    <reaction evidence="1">
        <text>ATP + protein L-histidine = ADP + protein N-phospho-L-histidine.</text>
        <dbReference type="EC" id="2.7.13.3"/>
    </reaction>
</comment>
<dbReference type="GO" id="GO:0005886">
    <property type="term" value="C:plasma membrane"/>
    <property type="evidence" value="ECO:0007669"/>
    <property type="project" value="TreeGrafter"/>
</dbReference>
<dbReference type="CDD" id="cd17551">
    <property type="entry name" value="REC_RpfG-like"/>
    <property type="match status" value="1"/>
</dbReference>
<dbReference type="SUPFAM" id="SSF55874">
    <property type="entry name" value="ATPase domain of HSP90 chaperone/DNA topoisomerase II/histidine kinase"/>
    <property type="match status" value="1"/>
</dbReference>
<feature type="domain" description="PAS" evidence="10">
    <location>
        <begin position="155"/>
        <end position="225"/>
    </location>
</feature>
<feature type="domain" description="Histidine kinase" evidence="8">
    <location>
        <begin position="299"/>
        <end position="520"/>
    </location>
</feature>
<evidence type="ECO:0000256" key="1">
    <source>
        <dbReference type="ARBA" id="ARBA00000085"/>
    </source>
</evidence>
<dbReference type="SMART" id="SM00387">
    <property type="entry name" value="HATPase_c"/>
    <property type="match status" value="1"/>
</dbReference>
<dbReference type="InterPro" id="IPR004358">
    <property type="entry name" value="Sig_transdc_His_kin-like_C"/>
</dbReference>
<dbReference type="InterPro" id="IPR003661">
    <property type="entry name" value="HisK_dim/P_dom"/>
</dbReference>
<dbReference type="CDD" id="cd00075">
    <property type="entry name" value="HATPase"/>
    <property type="match status" value="1"/>
</dbReference>
<dbReference type="PROSITE" id="PS50113">
    <property type="entry name" value="PAC"/>
    <property type="match status" value="1"/>
</dbReference>
<evidence type="ECO:0000313" key="12">
    <source>
        <dbReference type="EMBL" id="QEX17338.1"/>
    </source>
</evidence>
<dbReference type="Gene3D" id="1.10.287.130">
    <property type="match status" value="1"/>
</dbReference>
<evidence type="ECO:0000259" key="9">
    <source>
        <dbReference type="PROSITE" id="PS50110"/>
    </source>
</evidence>
<evidence type="ECO:0000256" key="5">
    <source>
        <dbReference type="ARBA" id="ARBA00022777"/>
    </source>
</evidence>
<feature type="domain" description="Response regulatory" evidence="9">
    <location>
        <begin position="3"/>
        <end position="121"/>
    </location>
</feature>
<sequence length="528" mass="58413">MSLIVVIDDRVTNRNILAKLASSLGNDVTVRAFDDAASALDWTTENTPDLIITDFKMPRLDGAEFIRAIRQRPQCFDVPVIVVTVYEDREFRYKALEAGASDFLISPVDHHEFRVRVQNLLTMRRQQEIIRRRALTLEEVLNLTNRLRTEEQRQSKEVLGLVIDAVPAMICVSDAQGQIAFVNSYQCEFFGIDAEAAVGKRVADLFGEDYGRRHQEFSAQVIESGHAKTGLEEHLIDREGRERVFLTTKAPLNDGRGRIATVVSVSLDITDRKSAERDLRDAKERADAANDTKTEFLANTSHELRTPLNAIIGFAEMMKIELLGPIGNPRYLEYSNDILASAQHLLQIIDDMLDVSQIEAGKLELIEGRVELKKLFHDVTRLMAARAEEAQIELKTTISGKLPLLEADERKVKQILLNLVTNGLRFTPPGGSVTIGAALAETGGIRITVTDTGIGMAEQDIPIAIARFGRVHRADTHSHSGTGLGLPLAIELTKLHGGTFDISSAIGVGTSVTLLFPPSRTHRQATRA</sequence>
<feature type="coiled-coil region" evidence="7">
    <location>
        <begin position="272"/>
        <end position="299"/>
    </location>
</feature>
<evidence type="ECO:0000256" key="6">
    <source>
        <dbReference type="PROSITE-ProRule" id="PRU00169"/>
    </source>
</evidence>
<keyword evidence="7" id="KW-0175">Coiled coil</keyword>
<keyword evidence="13" id="KW-1185">Reference proteome</keyword>
<dbReference type="InterPro" id="IPR000014">
    <property type="entry name" value="PAS"/>
</dbReference>
<dbReference type="AlphaFoldDB" id="A0A5J6MIQ2"/>
<dbReference type="Pfam" id="PF08448">
    <property type="entry name" value="PAS_4"/>
    <property type="match status" value="1"/>
</dbReference>
<dbReference type="RefSeq" id="WP_151177607.1">
    <property type="nucleotide sequence ID" value="NZ_CP042906.1"/>
</dbReference>
<dbReference type="SMART" id="SM00448">
    <property type="entry name" value="REC"/>
    <property type="match status" value="1"/>
</dbReference>
<keyword evidence="4" id="KW-0808">Transferase</keyword>
<dbReference type="InterPro" id="IPR036097">
    <property type="entry name" value="HisK_dim/P_sf"/>
</dbReference>